<proteinExistence type="predicted"/>
<feature type="signal peptide" evidence="1">
    <location>
        <begin position="1"/>
        <end position="23"/>
    </location>
</feature>
<gene>
    <name evidence="2" type="ORF">F0L68_40025</name>
</gene>
<evidence type="ECO:0000313" key="3">
    <source>
        <dbReference type="Proteomes" id="UP000323454"/>
    </source>
</evidence>
<keyword evidence="3" id="KW-1185">Reference proteome</keyword>
<dbReference type="CDD" id="cd15482">
    <property type="entry name" value="Sialidase_non-viral"/>
    <property type="match status" value="1"/>
</dbReference>
<organism evidence="2 3">
    <name type="scientific">Solihabitans fulvus</name>
    <dbReference type="NCBI Taxonomy" id="1892852"/>
    <lineage>
        <taxon>Bacteria</taxon>
        <taxon>Bacillati</taxon>
        <taxon>Actinomycetota</taxon>
        <taxon>Actinomycetes</taxon>
        <taxon>Pseudonocardiales</taxon>
        <taxon>Pseudonocardiaceae</taxon>
        <taxon>Solihabitans</taxon>
    </lineage>
</organism>
<feature type="chain" id="PRO_5022999034" evidence="1">
    <location>
        <begin position="24"/>
        <end position="508"/>
    </location>
</feature>
<dbReference type="OrthoDB" id="127969at2"/>
<sequence>MRRGLVAMAAAAAAILVGGTASAAQGAPMLVSHGDPFAGCAAGAESGTNYPGAEVEPSLTEDLLGHTVVGAFQQDRWSDGGAKGLVAVASADGGRHFTETPLPFTVCAPGGLPYERASDPWLSTGPDGTVYASGLVFDVRDANNGVVAAVSHDGGRTWTHTTRLIDDTQIEFGDDKNSVTADPVRPGTAYQVWDRLDTGPGNDGSRFLGPALLAVTHDFGASWSAPKVIVDTVANQQTIGNIVTVDPRTHTLYDVFDLITYTDPSANTVVSANISIVRSTDGGATWSAPRTVAPDTSITDVDPNTGAALRTANGIPEVAIDRLTGELYVAYEGTDFTAGAYDQAQLTHSTDGGATWSAPVRVNGAPKAEAFTPSVAVALDGTVAVSYYDLRDLRPGNTTTLPTRAWLTTSPRGGERFGAELALGPGFDLMQAPNAGGLFLGDYEGLVAGLDSVRTLFVATNSGQPDNRTDVFTESLPVGDDAGAAPAADRGPVAAQAMRVGARSHLRR</sequence>
<dbReference type="AlphaFoldDB" id="A0A5B2W8Y8"/>
<dbReference type="EMBL" id="VUOB01000108">
    <property type="protein sequence ID" value="KAA2247674.1"/>
    <property type="molecule type" value="Genomic_DNA"/>
</dbReference>
<reference evidence="2 3" key="2">
    <citation type="submission" date="2019-09" db="EMBL/GenBank/DDBJ databases">
        <authorList>
            <person name="Jin C."/>
        </authorList>
    </citation>
    <scope>NUCLEOTIDE SEQUENCE [LARGE SCALE GENOMIC DNA]</scope>
    <source>
        <strain evidence="2 3">AN110305</strain>
    </source>
</reference>
<reference evidence="2 3" key="1">
    <citation type="submission" date="2019-09" db="EMBL/GenBank/DDBJ databases">
        <title>Goodfellowia gen. nov., a new genus of the Pseudonocardineae related to Actinoalloteichus, containing Goodfellowia coeruleoviolacea gen. nov., comb. nov. gen. nov., comb. nov.</title>
        <authorList>
            <person name="Labeda D."/>
        </authorList>
    </citation>
    <scope>NUCLEOTIDE SEQUENCE [LARGE SCALE GENOMIC DNA]</scope>
    <source>
        <strain evidence="2 3">AN110305</strain>
    </source>
</reference>
<dbReference type="Gene3D" id="2.120.10.10">
    <property type="match status" value="3"/>
</dbReference>
<evidence type="ECO:0000256" key="1">
    <source>
        <dbReference type="SAM" id="SignalP"/>
    </source>
</evidence>
<evidence type="ECO:0000313" key="2">
    <source>
        <dbReference type="EMBL" id="KAA2247674.1"/>
    </source>
</evidence>
<dbReference type="Proteomes" id="UP000323454">
    <property type="component" value="Unassembled WGS sequence"/>
</dbReference>
<comment type="caution">
    <text evidence="2">The sequence shown here is derived from an EMBL/GenBank/DDBJ whole genome shotgun (WGS) entry which is preliminary data.</text>
</comment>
<protein>
    <submittedName>
        <fullName evidence="2">Exo-alpha-sialidase</fullName>
    </submittedName>
</protein>
<accession>A0A5B2W8Y8</accession>
<keyword evidence="1" id="KW-0732">Signal</keyword>
<dbReference type="SUPFAM" id="SSF110296">
    <property type="entry name" value="Oligoxyloglucan reducing end-specific cellobiohydrolase"/>
    <property type="match status" value="1"/>
</dbReference>
<name>A0A5B2W8Y8_9PSEU</name>